<keyword evidence="3" id="KW-0677">Repeat</keyword>
<reference evidence="4 5" key="1">
    <citation type="submission" date="2023-07" db="EMBL/GenBank/DDBJ databases">
        <title>Paenibacillus sp. JX-17 nov. isolated from soil.</title>
        <authorList>
            <person name="Wan Y."/>
            <person name="Liu B."/>
        </authorList>
    </citation>
    <scope>NUCLEOTIDE SEQUENCE [LARGE SCALE GENOMIC DNA]</scope>
    <source>
        <strain evidence="4 5">JX-17</strain>
    </source>
</reference>
<dbReference type="SUPFAM" id="SSF51161">
    <property type="entry name" value="Trimeric LpxA-like enzymes"/>
    <property type="match status" value="1"/>
</dbReference>
<dbReference type="InterPro" id="IPR001451">
    <property type="entry name" value="Hexapep"/>
</dbReference>
<dbReference type="RefSeq" id="WP_305023316.1">
    <property type="nucleotide sequence ID" value="NZ_JAUQTB010000002.1"/>
</dbReference>
<dbReference type="InterPro" id="IPR018357">
    <property type="entry name" value="Hexapep_transf_CS"/>
</dbReference>
<keyword evidence="2" id="KW-0808">Transferase</keyword>
<evidence type="ECO:0000313" key="4">
    <source>
        <dbReference type="EMBL" id="MDO7906142.1"/>
    </source>
</evidence>
<evidence type="ECO:0000256" key="2">
    <source>
        <dbReference type="ARBA" id="ARBA00022679"/>
    </source>
</evidence>
<sequence length="193" mass="20885">MDMNEFIDFCRQGNPISAEDTELHGLLIQCSYEAQKITMKLNTSYHSREEIVDLFSELTGNAVDSSFMCFPPFYTDFGKHITIGKNVFFNTGCSFQDRGGITVGSGSMLGMNVTIATLNHGLPLQTRNTTYPSPVVIGENVWIGSNATLLPGVTIGDHAVVAAGAVVTRDVPANTVVAGVPARFIKEIDHNPE</sequence>
<dbReference type="InterPro" id="IPR011004">
    <property type="entry name" value="Trimer_LpxA-like_sf"/>
</dbReference>
<gene>
    <name evidence="4" type="ORF">Q5741_06875</name>
</gene>
<evidence type="ECO:0000313" key="5">
    <source>
        <dbReference type="Proteomes" id="UP001240171"/>
    </source>
</evidence>
<comment type="similarity">
    <text evidence="1">Belongs to the transferase hexapeptide repeat family.</text>
</comment>
<dbReference type="PANTHER" id="PTHR23416">
    <property type="entry name" value="SIALIC ACID SYNTHASE-RELATED"/>
    <property type="match status" value="1"/>
</dbReference>
<keyword evidence="5" id="KW-1185">Reference proteome</keyword>
<evidence type="ECO:0000256" key="3">
    <source>
        <dbReference type="ARBA" id="ARBA00022737"/>
    </source>
</evidence>
<evidence type="ECO:0000256" key="1">
    <source>
        <dbReference type="ARBA" id="ARBA00007274"/>
    </source>
</evidence>
<dbReference type="Gene3D" id="2.160.10.10">
    <property type="entry name" value="Hexapeptide repeat proteins"/>
    <property type="match status" value="1"/>
</dbReference>
<name>A0ABT9CA77_9BACL</name>
<dbReference type="Pfam" id="PF14602">
    <property type="entry name" value="Hexapep_2"/>
    <property type="match status" value="1"/>
</dbReference>
<dbReference type="EMBL" id="JAUQTB010000002">
    <property type="protein sequence ID" value="MDO7906142.1"/>
    <property type="molecule type" value="Genomic_DNA"/>
</dbReference>
<proteinExistence type="inferred from homology"/>
<dbReference type="InterPro" id="IPR051159">
    <property type="entry name" value="Hexapeptide_acetyltransf"/>
</dbReference>
<organism evidence="4 5">
    <name type="scientific">Paenibacillus lacisoli</name>
    <dbReference type="NCBI Taxonomy" id="3064525"/>
    <lineage>
        <taxon>Bacteria</taxon>
        <taxon>Bacillati</taxon>
        <taxon>Bacillota</taxon>
        <taxon>Bacilli</taxon>
        <taxon>Bacillales</taxon>
        <taxon>Paenibacillaceae</taxon>
        <taxon>Paenibacillus</taxon>
    </lineage>
</organism>
<dbReference type="Proteomes" id="UP001240171">
    <property type="component" value="Unassembled WGS sequence"/>
</dbReference>
<dbReference type="PANTHER" id="PTHR23416:SF23">
    <property type="entry name" value="ACETYLTRANSFERASE C18B11.09C-RELATED"/>
    <property type="match status" value="1"/>
</dbReference>
<protein>
    <submittedName>
        <fullName evidence="4">DapH/DapD/GlmU-related protein</fullName>
    </submittedName>
</protein>
<dbReference type="Pfam" id="PF00132">
    <property type="entry name" value="Hexapep"/>
    <property type="match status" value="1"/>
</dbReference>
<dbReference type="PROSITE" id="PS00101">
    <property type="entry name" value="HEXAPEP_TRANSFERASES"/>
    <property type="match status" value="1"/>
</dbReference>
<accession>A0ABT9CA77</accession>
<comment type="caution">
    <text evidence="4">The sequence shown here is derived from an EMBL/GenBank/DDBJ whole genome shotgun (WGS) entry which is preliminary data.</text>
</comment>